<gene>
    <name evidence="5" type="ORF">ACMD2_14136</name>
</gene>
<comment type="function">
    <text evidence="1">Hydrolyzes acetyl esters in homogalacturonan regions of pectin. In type I primary cell wall, galacturonic acid residues of pectin can be acetylated at the O-2 and O-3 positions. Decreasing the degree of acetylation of pectin gels in vitro alters their physical properties.</text>
</comment>
<evidence type="ECO:0000256" key="2">
    <source>
        <dbReference type="ARBA" id="ARBA00004191"/>
    </source>
</evidence>
<evidence type="ECO:0000313" key="6">
    <source>
        <dbReference type="Proteomes" id="UP000092600"/>
    </source>
</evidence>
<sequence length="858" mass="94872">MHPDYYARIAQFAKMFAAKLRSWAYPLIYAFYLLISSVRVDGANVDMTILTSAVAKGAVCLDGSPPAYHFSPGSGSGVNNWLVHMEGGGWCRGTQECLARRDTHRGSSKYMKPLSFSGILGNEKSSNPDFYNWNRVKIRYCDGSSFTGDIETVDLATNLHYRGARVWLAVIEDLLAKGMNKAENALLSGCSAGGLASILHCDKFRDLLPASTKVKCLSDAGYFINAKDVSGNDSIRTFYQDVVTTHGSAKNLPSSCTSRISPNLCFFPQYVVPEMRTPLFILNAAYDAWQIKNILAPSAADPFNTWDECKLNIKRCSSSQLVTMQDFRSEFLSAIPRQGKSSSTGMFIDSCYAHCQSGSQDTWLAAGSPVIEKIPIAKAVGDWYFDRDIVQKIDCPYPCNPSCHNREDDSVASSLPVPIPLMLVLPSFRVPRLARCSEFRLQKKKRRGRERRKRKGDQSPTMEGAKSYAWRRALIWVLIFLKVEGYFVDITYVEDAVAKGAVCLDGSPPAYHLSPGFGSGVNNWLVQIEGGGWCNNVTTCLARKVTRLGSSKQMVKQLAFSGILSNTPPLNPDFYNWNKVKVRYCDGSSFTGDVERVDPVTNLHYRGARVWLAIMEDLLARGMDKAENALLSGCSAGGLTSLLHCDNFRALLPTGANVKCLSDAGYFINVKDITGTAHIAAFFDDVVTTHGSAKNLPSFCTSRMALGLCLFPQYLVQQIQTPLFILNAAYDSWQIKNILAPGVADPHGTWHDCKLDIKQCSSSQLQIMQGFRTEFLDVLAELGSSSSRGMFINSCYAHCQSEMQETWLASNSPMLQNTTIGKAVGDWFYGRSAFQKIDCPYPCDSTCHNRIFEDYSAA</sequence>
<proteinExistence type="inferred from homology"/>
<reference evidence="5 6" key="1">
    <citation type="journal article" date="2016" name="DNA Res.">
        <title>The draft genome of MD-2 pineapple using hybrid error correction of long reads.</title>
        <authorList>
            <person name="Redwan R.M."/>
            <person name="Saidin A."/>
            <person name="Kumar S.V."/>
        </authorList>
    </citation>
    <scope>NUCLEOTIDE SEQUENCE [LARGE SCALE GENOMIC DNA]</scope>
    <source>
        <strain evidence="6">cv. MD2</strain>
        <tissue evidence="5">Leaf</tissue>
    </source>
</reference>
<comment type="caution">
    <text evidence="5">The sequence shown here is derived from an EMBL/GenBank/DDBJ whole genome shotgun (WGS) entry which is preliminary data.</text>
</comment>
<dbReference type="GO" id="GO:0052793">
    <property type="term" value="F:pectin acetylesterase activity"/>
    <property type="evidence" value="ECO:0007669"/>
    <property type="project" value="TreeGrafter"/>
</dbReference>
<accession>A0A199W1M2</accession>
<dbReference type="Proteomes" id="UP000092600">
    <property type="component" value="Unassembled WGS sequence"/>
</dbReference>
<name>A0A199W1M2_ANACO</name>
<comment type="subcellular location">
    <subcellularLocation>
        <location evidence="2">Secreted</location>
        <location evidence="2">Cell wall</location>
    </subcellularLocation>
</comment>
<dbReference type="EMBL" id="LSRQ01000439">
    <property type="protein sequence ID" value="OAY82815.1"/>
    <property type="molecule type" value="Genomic_DNA"/>
</dbReference>
<dbReference type="Pfam" id="PF03283">
    <property type="entry name" value="PAE"/>
    <property type="match status" value="2"/>
</dbReference>
<organism evidence="5 6">
    <name type="scientific">Ananas comosus</name>
    <name type="common">Pineapple</name>
    <name type="synonym">Ananas ananas</name>
    <dbReference type="NCBI Taxonomy" id="4615"/>
    <lineage>
        <taxon>Eukaryota</taxon>
        <taxon>Viridiplantae</taxon>
        <taxon>Streptophyta</taxon>
        <taxon>Embryophyta</taxon>
        <taxon>Tracheophyta</taxon>
        <taxon>Spermatophyta</taxon>
        <taxon>Magnoliopsida</taxon>
        <taxon>Liliopsida</taxon>
        <taxon>Poales</taxon>
        <taxon>Bromeliaceae</taxon>
        <taxon>Bromelioideae</taxon>
        <taxon>Ananas</taxon>
    </lineage>
</organism>
<dbReference type="AlphaFoldDB" id="A0A199W1M2"/>
<dbReference type="GO" id="GO:0009505">
    <property type="term" value="C:plant-type cell wall"/>
    <property type="evidence" value="ECO:0007669"/>
    <property type="project" value="TreeGrafter"/>
</dbReference>
<dbReference type="STRING" id="4615.A0A199W1M2"/>
<dbReference type="InterPro" id="IPR004963">
    <property type="entry name" value="PAE/NOTUM"/>
</dbReference>
<keyword evidence="4" id="KW-0964">Secreted</keyword>
<evidence type="ECO:0000256" key="3">
    <source>
        <dbReference type="ARBA" id="ARBA00005784"/>
    </source>
</evidence>
<keyword evidence="4" id="KW-0134">Cell wall</keyword>
<evidence type="ECO:0000256" key="4">
    <source>
        <dbReference type="ARBA" id="ARBA00022512"/>
    </source>
</evidence>
<protein>
    <submittedName>
        <fullName evidence="5">Pectin acetylesterase 8</fullName>
    </submittedName>
</protein>
<dbReference type="PANTHER" id="PTHR21562">
    <property type="entry name" value="NOTUM-RELATED"/>
    <property type="match status" value="1"/>
</dbReference>
<dbReference type="PANTHER" id="PTHR21562:SF93">
    <property type="entry name" value="PECTIN ACETYLESTERASE 8"/>
    <property type="match status" value="1"/>
</dbReference>
<comment type="similarity">
    <text evidence="3">Belongs to the pectinacetylesterase family.</text>
</comment>
<dbReference type="GO" id="GO:0071555">
    <property type="term" value="P:cell wall organization"/>
    <property type="evidence" value="ECO:0007669"/>
    <property type="project" value="TreeGrafter"/>
</dbReference>
<evidence type="ECO:0000256" key="1">
    <source>
        <dbReference type="ARBA" id="ARBA00003534"/>
    </source>
</evidence>
<evidence type="ECO:0000313" key="5">
    <source>
        <dbReference type="EMBL" id="OAY82815.1"/>
    </source>
</evidence>